<protein>
    <submittedName>
        <fullName evidence="2">Predicted protein</fullName>
    </submittedName>
</protein>
<organism evidence="2">
    <name type="scientific">Hordeum vulgare subsp. vulgare</name>
    <name type="common">Domesticated barley</name>
    <dbReference type="NCBI Taxonomy" id="112509"/>
    <lineage>
        <taxon>Eukaryota</taxon>
        <taxon>Viridiplantae</taxon>
        <taxon>Streptophyta</taxon>
        <taxon>Embryophyta</taxon>
        <taxon>Tracheophyta</taxon>
        <taxon>Spermatophyta</taxon>
        <taxon>Magnoliopsida</taxon>
        <taxon>Liliopsida</taxon>
        <taxon>Poales</taxon>
        <taxon>Poaceae</taxon>
        <taxon>BOP clade</taxon>
        <taxon>Pooideae</taxon>
        <taxon>Triticodae</taxon>
        <taxon>Triticeae</taxon>
        <taxon>Hordeinae</taxon>
        <taxon>Hordeum</taxon>
    </lineage>
</organism>
<sequence>MGWRGRWHRQQLDWVGGVASGCSSVQHTGASATNKWRAMSFGPPR</sequence>
<reference evidence="2" key="1">
    <citation type="journal article" date="2011" name="Plant Physiol.">
        <title>Comprehensive sequence analysis of 24,783 barley full-length cDNAs derived from 12 clone libraries.</title>
        <authorList>
            <person name="Matsumoto T."/>
            <person name="Tanaka T."/>
            <person name="Sakai H."/>
            <person name="Amano N."/>
            <person name="Kanamori H."/>
            <person name="Kurita K."/>
            <person name="Kikuta A."/>
            <person name="Kamiya K."/>
            <person name="Yamamoto M."/>
            <person name="Ikawa H."/>
            <person name="Fujii N."/>
            <person name="Hori K."/>
            <person name="Itoh T."/>
            <person name="Sato K."/>
        </authorList>
    </citation>
    <scope>NUCLEOTIDE SEQUENCE</scope>
    <source>
        <tissue evidence="2">Flower</tissue>
    </source>
</reference>
<accession>F2EH09</accession>
<evidence type="ECO:0000256" key="1">
    <source>
        <dbReference type="SAM" id="MobiDB-lite"/>
    </source>
</evidence>
<feature type="region of interest" description="Disordered" evidence="1">
    <location>
        <begin position="26"/>
        <end position="45"/>
    </location>
</feature>
<dbReference type="EMBL" id="AK375436">
    <property type="protein sequence ID" value="BAK06631.1"/>
    <property type="molecule type" value="mRNA"/>
</dbReference>
<dbReference type="AlphaFoldDB" id="F2EH09"/>
<proteinExistence type="evidence at transcript level"/>
<evidence type="ECO:0000313" key="2">
    <source>
        <dbReference type="EMBL" id="BAK06631.1"/>
    </source>
</evidence>
<name>F2EH09_HORVV</name>